<dbReference type="GO" id="GO:0009143">
    <property type="term" value="P:nucleoside triphosphate catabolic process"/>
    <property type="evidence" value="ECO:0007669"/>
    <property type="project" value="InterPro"/>
</dbReference>
<sequence>MITGGQEGGIAKNIKVIEWLKADLLTSLSALFKSMLRGSEELILDALASLVITCYVLGRRLGINFPRLDLKIESKLRQGIDENHEVEKWYGDISNLLNYLVDKKR</sequence>
<proteinExistence type="predicted"/>
<dbReference type="GO" id="GO:0047429">
    <property type="term" value="F:nucleoside triphosphate diphosphatase activity"/>
    <property type="evidence" value="ECO:0007669"/>
    <property type="project" value="InterPro"/>
</dbReference>
<organism evidence="1 2">
    <name type="scientific">Pelotomaculum isophthalicicum JI</name>
    <dbReference type="NCBI Taxonomy" id="947010"/>
    <lineage>
        <taxon>Bacteria</taxon>
        <taxon>Bacillati</taxon>
        <taxon>Bacillota</taxon>
        <taxon>Clostridia</taxon>
        <taxon>Eubacteriales</taxon>
        <taxon>Desulfotomaculaceae</taxon>
        <taxon>Pelotomaculum</taxon>
    </lineage>
</organism>
<evidence type="ECO:0000313" key="2">
    <source>
        <dbReference type="Proteomes" id="UP001154312"/>
    </source>
</evidence>
<dbReference type="Proteomes" id="UP001154312">
    <property type="component" value="Unassembled WGS sequence"/>
</dbReference>
<gene>
    <name evidence="1" type="ORF">L7E55_01535</name>
</gene>
<dbReference type="AlphaFoldDB" id="A0A9X4JV82"/>
<dbReference type="Pfam" id="PF12643">
    <property type="entry name" value="MazG-like"/>
    <property type="match status" value="1"/>
</dbReference>
<reference evidence="1" key="1">
    <citation type="submission" date="2022-02" db="EMBL/GenBank/DDBJ databases">
        <authorList>
            <person name="Leng L."/>
        </authorList>
    </citation>
    <scope>NUCLEOTIDE SEQUENCE</scope>
    <source>
        <strain evidence="1">JI</strain>
    </source>
</reference>
<dbReference type="EMBL" id="JAKOAV010000002">
    <property type="protein sequence ID" value="MDF9407048.1"/>
    <property type="molecule type" value="Genomic_DNA"/>
</dbReference>
<comment type="caution">
    <text evidence="1">The sequence shown here is derived from an EMBL/GenBank/DDBJ whole genome shotgun (WGS) entry which is preliminary data.</text>
</comment>
<dbReference type="InterPro" id="IPR025984">
    <property type="entry name" value="DCTPP"/>
</dbReference>
<evidence type="ECO:0000313" key="1">
    <source>
        <dbReference type="EMBL" id="MDF9407048.1"/>
    </source>
</evidence>
<accession>A0A9X4JV82</accession>
<dbReference type="RefSeq" id="WP_277442212.1">
    <property type="nucleotide sequence ID" value="NZ_JAKOAV010000002.1"/>
</dbReference>
<name>A0A9X4JV82_9FIRM</name>
<keyword evidence="2" id="KW-1185">Reference proteome</keyword>
<protein>
    <submittedName>
        <fullName evidence="1">MazG-like family protein</fullName>
    </submittedName>
</protein>